<proteinExistence type="predicted"/>
<sequence length="266" mass="28014">MTKHFYFPAVLSDPTKKLCSCLDSGHRRCLGSSHRRCLGSQSSALSLCLCSQSSALSLCLCSQSSALSLCLGSQSSALSLCLGSQSSAQALRPDLQPPAPMLCFSFPASRLGLLTWNPAPIGVCESAPKHRGRRQGLKIQDPQMGPQSRAPRRGQHRKSAVPPRRGETTLRKSPTRRNGKAPRSLWAPLAASHAGVEPAIGPGAPKLQGRPPPDGSPRWPGTVKQPPGMSRRPPGNPPRTRGPPMHQQAKAPASGGGKDGGGGLRT</sequence>
<name>A0A3Q2PBR6_FUNHE</name>
<reference evidence="2" key="1">
    <citation type="submission" date="2025-08" db="UniProtKB">
        <authorList>
            <consortium name="Ensembl"/>
        </authorList>
    </citation>
    <scope>IDENTIFICATION</scope>
</reference>
<dbReference type="AlphaFoldDB" id="A0A3Q2PBR6"/>
<accession>A0A3Q2PBR6</accession>
<evidence type="ECO:0000256" key="1">
    <source>
        <dbReference type="SAM" id="MobiDB-lite"/>
    </source>
</evidence>
<organism evidence="2 3">
    <name type="scientific">Fundulus heteroclitus</name>
    <name type="common">Killifish</name>
    <name type="synonym">Mummichog</name>
    <dbReference type="NCBI Taxonomy" id="8078"/>
    <lineage>
        <taxon>Eukaryota</taxon>
        <taxon>Metazoa</taxon>
        <taxon>Chordata</taxon>
        <taxon>Craniata</taxon>
        <taxon>Vertebrata</taxon>
        <taxon>Euteleostomi</taxon>
        <taxon>Actinopterygii</taxon>
        <taxon>Neopterygii</taxon>
        <taxon>Teleostei</taxon>
        <taxon>Neoteleostei</taxon>
        <taxon>Acanthomorphata</taxon>
        <taxon>Ovalentaria</taxon>
        <taxon>Atherinomorphae</taxon>
        <taxon>Cyprinodontiformes</taxon>
        <taxon>Fundulidae</taxon>
        <taxon>Fundulus</taxon>
    </lineage>
</organism>
<evidence type="ECO:0000313" key="2">
    <source>
        <dbReference type="Ensembl" id="ENSFHEP00000009445.1"/>
    </source>
</evidence>
<feature type="compositionally biased region" description="Gly residues" evidence="1">
    <location>
        <begin position="254"/>
        <end position="266"/>
    </location>
</feature>
<keyword evidence="3" id="KW-1185">Reference proteome</keyword>
<protein>
    <submittedName>
        <fullName evidence="2">Uncharacterized protein</fullName>
    </submittedName>
</protein>
<feature type="region of interest" description="Disordered" evidence="1">
    <location>
        <begin position="126"/>
        <end position="266"/>
    </location>
</feature>
<feature type="compositionally biased region" description="Basic residues" evidence="1">
    <location>
        <begin position="150"/>
        <end position="159"/>
    </location>
</feature>
<reference evidence="2" key="2">
    <citation type="submission" date="2025-09" db="UniProtKB">
        <authorList>
            <consortium name="Ensembl"/>
        </authorList>
    </citation>
    <scope>IDENTIFICATION</scope>
</reference>
<evidence type="ECO:0000313" key="3">
    <source>
        <dbReference type="Proteomes" id="UP000265000"/>
    </source>
</evidence>
<dbReference type="Ensembl" id="ENSFHET00000000478.1">
    <property type="protein sequence ID" value="ENSFHEP00000009445.1"/>
    <property type="gene ID" value="ENSFHEG00000010680.1"/>
</dbReference>
<dbReference type="Proteomes" id="UP000265000">
    <property type="component" value="Unplaced"/>
</dbReference>